<dbReference type="Ensembl" id="ENSLLET00000046482.1">
    <property type="protein sequence ID" value="ENSLLEP00000044692.1"/>
    <property type="gene ID" value="ENSLLEG00000028368.1"/>
</dbReference>
<evidence type="ECO:0000256" key="11">
    <source>
        <dbReference type="ARBA" id="ARBA00031053"/>
    </source>
</evidence>
<keyword evidence="15" id="KW-1185">Reference proteome</keyword>
<proteinExistence type="inferred from homology"/>
<dbReference type="GO" id="GO:0005102">
    <property type="term" value="F:signaling receptor binding"/>
    <property type="evidence" value="ECO:0007669"/>
    <property type="project" value="InterPro"/>
</dbReference>
<reference evidence="14" key="2">
    <citation type="submission" date="2025-09" db="UniProtKB">
        <authorList>
            <consortium name="Ensembl"/>
        </authorList>
    </citation>
    <scope>IDENTIFICATION</scope>
</reference>
<evidence type="ECO:0000313" key="14">
    <source>
        <dbReference type="Ensembl" id="ENSLLEP00000044692.1"/>
    </source>
</evidence>
<evidence type="ECO:0000256" key="13">
    <source>
        <dbReference type="SAM" id="Phobius"/>
    </source>
</evidence>
<evidence type="ECO:0000256" key="2">
    <source>
        <dbReference type="ARBA" id="ARBA00006724"/>
    </source>
</evidence>
<dbReference type="Gene3D" id="1.10.287.770">
    <property type="entry name" value="YojJ-like"/>
    <property type="match status" value="1"/>
</dbReference>
<keyword evidence="6" id="KW-0732">Signal</keyword>
<dbReference type="Pfam" id="PF07213">
    <property type="entry name" value="DAP10"/>
    <property type="match status" value="1"/>
</dbReference>
<dbReference type="PANTHER" id="PTHR21409">
    <property type="entry name" value="HEMATOPOIETIC CELL SIGNAL TRANSDUCER"/>
    <property type="match status" value="1"/>
</dbReference>
<dbReference type="AlphaFoldDB" id="A0A8C5R2F6"/>
<evidence type="ECO:0000256" key="6">
    <source>
        <dbReference type="ARBA" id="ARBA00022729"/>
    </source>
</evidence>
<dbReference type="GO" id="GO:0051897">
    <property type="term" value="P:positive regulation of phosphatidylinositol 3-kinase/protein kinase B signal transduction"/>
    <property type="evidence" value="ECO:0007669"/>
    <property type="project" value="InterPro"/>
</dbReference>
<dbReference type="GO" id="GO:0043548">
    <property type="term" value="F:phosphatidylinositol 3-kinase binding"/>
    <property type="evidence" value="ECO:0007669"/>
    <property type="project" value="InterPro"/>
</dbReference>
<comment type="similarity">
    <text evidence="2">Belongs to the DAP10 family.</text>
</comment>
<dbReference type="GeneTree" id="ENSGT00980000198998"/>
<evidence type="ECO:0000256" key="3">
    <source>
        <dbReference type="ARBA" id="ARBA00018050"/>
    </source>
</evidence>
<keyword evidence="7 13" id="KW-1133">Transmembrane helix</keyword>
<dbReference type="InterPro" id="IPR009861">
    <property type="entry name" value="HCST"/>
</dbReference>
<organism evidence="14 15">
    <name type="scientific">Leptobrachium leishanense</name>
    <name type="common">Leishan spiny toad</name>
    <dbReference type="NCBI Taxonomy" id="445787"/>
    <lineage>
        <taxon>Eukaryota</taxon>
        <taxon>Metazoa</taxon>
        <taxon>Chordata</taxon>
        <taxon>Craniata</taxon>
        <taxon>Vertebrata</taxon>
        <taxon>Euteleostomi</taxon>
        <taxon>Amphibia</taxon>
        <taxon>Batrachia</taxon>
        <taxon>Anura</taxon>
        <taxon>Pelobatoidea</taxon>
        <taxon>Megophryidae</taxon>
        <taxon>Leptobrachium</taxon>
    </lineage>
</organism>
<reference evidence="14" key="1">
    <citation type="submission" date="2025-08" db="UniProtKB">
        <authorList>
            <consortium name="Ensembl"/>
        </authorList>
    </citation>
    <scope>IDENTIFICATION</scope>
</reference>
<evidence type="ECO:0000256" key="4">
    <source>
        <dbReference type="ARBA" id="ARBA00022553"/>
    </source>
</evidence>
<dbReference type="GO" id="GO:0016020">
    <property type="term" value="C:membrane"/>
    <property type="evidence" value="ECO:0007669"/>
    <property type="project" value="UniProtKB-SubCell"/>
</dbReference>
<keyword evidence="8 13" id="KW-0472">Membrane</keyword>
<evidence type="ECO:0000256" key="12">
    <source>
        <dbReference type="ARBA" id="ARBA00031263"/>
    </source>
</evidence>
<dbReference type="Proteomes" id="UP000694569">
    <property type="component" value="Unplaced"/>
</dbReference>
<evidence type="ECO:0000256" key="8">
    <source>
        <dbReference type="ARBA" id="ARBA00023136"/>
    </source>
</evidence>
<name>A0A8C5R2F6_9ANUR</name>
<accession>A0A8C5R2F6</accession>
<comment type="subcellular location">
    <subcellularLocation>
        <location evidence="1">Membrane</location>
        <topology evidence="1">Single-pass type I membrane protein</topology>
    </subcellularLocation>
</comment>
<evidence type="ECO:0000256" key="10">
    <source>
        <dbReference type="ARBA" id="ARBA00023180"/>
    </source>
</evidence>
<keyword evidence="9" id="KW-1015">Disulfide bond</keyword>
<dbReference type="PANTHER" id="PTHR21409:SF1">
    <property type="entry name" value="HEMATOPOIETIC CELL SIGNAL TRANSDUCER"/>
    <property type="match status" value="1"/>
</dbReference>
<dbReference type="GO" id="GO:0050776">
    <property type="term" value="P:regulation of immune response"/>
    <property type="evidence" value="ECO:0007669"/>
    <property type="project" value="InterPro"/>
</dbReference>
<evidence type="ECO:0000256" key="7">
    <source>
        <dbReference type="ARBA" id="ARBA00022989"/>
    </source>
</evidence>
<evidence type="ECO:0000256" key="9">
    <source>
        <dbReference type="ARBA" id="ARBA00023157"/>
    </source>
</evidence>
<feature type="transmembrane region" description="Helical" evidence="13">
    <location>
        <begin position="52"/>
        <end position="73"/>
    </location>
</feature>
<evidence type="ECO:0000313" key="15">
    <source>
        <dbReference type="Proteomes" id="UP000694569"/>
    </source>
</evidence>
<evidence type="ECO:0000256" key="5">
    <source>
        <dbReference type="ARBA" id="ARBA00022692"/>
    </source>
</evidence>
<evidence type="ECO:0000256" key="1">
    <source>
        <dbReference type="ARBA" id="ARBA00004479"/>
    </source>
</evidence>
<protein>
    <recommendedName>
        <fullName evidence="3">Hematopoietic cell signal transducer</fullName>
    </recommendedName>
    <alternativeName>
        <fullName evidence="12">DNAX-activation protein 10</fullName>
    </alternativeName>
    <alternativeName>
        <fullName evidence="11">Membrane protein DAP10</fullName>
    </alternativeName>
</protein>
<keyword evidence="4" id="KW-0597">Phosphoprotein</keyword>
<keyword evidence="10" id="KW-0325">Glycoprotein</keyword>
<sequence>MNAEMVQLPVRGVCDTHNAGSVHSTVLYAGCARSSDSDTVCGNCYHIDNITLAGVVIGDILLTIIIILVVYFCTKQTYQKRASPDDKKIYMNMPSR</sequence>
<keyword evidence="5 13" id="KW-0812">Transmembrane</keyword>